<evidence type="ECO:0000313" key="3">
    <source>
        <dbReference type="Proteomes" id="UP000054869"/>
    </source>
</evidence>
<feature type="domain" description="STAS" evidence="1">
    <location>
        <begin position="257"/>
        <end position="331"/>
    </location>
</feature>
<protein>
    <recommendedName>
        <fullName evidence="1">STAS domain-containing protein</fullName>
    </recommendedName>
</protein>
<evidence type="ECO:0000259" key="1">
    <source>
        <dbReference type="PROSITE" id="PS50801"/>
    </source>
</evidence>
<organism evidence="2 3">
    <name type="scientific">Legionella lansingensis</name>
    <dbReference type="NCBI Taxonomy" id="45067"/>
    <lineage>
        <taxon>Bacteria</taxon>
        <taxon>Pseudomonadati</taxon>
        <taxon>Pseudomonadota</taxon>
        <taxon>Gammaproteobacteria</taxon>
        <taxon>Legionellales</taxon>
        <taxon>Legionellaceae</taxon>
        <taxon>Legionella</taxon>
    </lineage>
</organism>
<gene>
    <name evidence="2" type="ORF">Llan_2059</name>
</gene>
<comment type="caution">
    <text evidence="2">The sequence shown here is derived from an EMBL/GenBank/DDBJ whole genome shotgun (WGS) entry which is preliminary data.</text>
</comment>
<proteinExistence type="predicted"/>
<dbReference type="InterPro" id="IPR002645">
    <property type="entry name" value="STAS_dom"/>
</dbReference>
<dbReference type="EMBL" id="LNYI01000049">
    <property type="protein sequence ID" value="KTD19597.1"/>
    <property type="molecule type" value="Genomic_DNA"/>
</dbReference>
<dbReference type="PROSITE" id="PS50801">
    <property type="entry name" value="STAS"/>
    <property type="match status" value="1"/>
</dbReference>
<reference evidence="2 3" key="1">
    <citation type="submission" date="2015-11" db="EMBL/GenBank/DDBJ databases">
        <title>Genomic analysis of 38 Legionella species identifies large and diverse effector repertoires.</title>
        <authorList>
            <person name="Burstein D."/>
            <person name="Amaro F."/>
            <person name="Zusman T."/>
            <person name="Lifshitz Z."/>
            <person name="Cohen O."/>
            <person name="Gilbert J.A."/>
            <person name="Pupko T."/>
            <person name="Shuman H.A."/>
            <person name="Segal G."/>
        </authorList>
    </citation>
    <scope>NUCLEOTIDE SEQUENCE [LARGE SCALE GENOMIC DNA]</scope>
    <source>
        <strain evidence="2 3">ATCC 49751</strain>
    </source>
</reference>
<name>A0A0W0VIA5_9GAMM</name>
<dbReference type="PATRIC" id="fig|45067.4.peg.2160"/>
<accession>A0A0W0VIA5</accession>
<dbReference type="Proteomes" id="UP000054869">
    <property type="component" value="Unassembled WGS sequence"/>
</dbReference>
<keyword evidence="3" id="KW-1185">Reference proteome</keyword>
<dbReference type="AlphaFoldDB" id="A0A0W0VIA5"/>
<sequence length="359" mass="40940">MKSRQSMRAMLASDKSWLASKSWTTSRTSYTLWGTMGYHISYKSYSSSSTSYSSASSKLWNRTLHYTNITGCSDAVFYPMSVVFRGVRNQLKKLSFLDLYTPRGEEDSIEDYAVVFNGSYKFISTTKYDHIASKFARSGGEVIVTNPPKISINVTESIEKIKSQRQAWIPEDPEKDWDITKECEISGVAPEGKKSVIDYSDVFMVRGVFASVAGIPVYHGPIYVNKDYKPSRFTIQIPSLNSAEFKLIQKVTKETLIDFKTANQLKERLEEMEKRYLKAREGFPTTSVVKITTMEQAEFILDNFELTFIDEETASKLIAEEKKLRKAGFTVHSFFSHGEKARTQVKDISELYSEFTPMV</sequence>
<evidence type="ECO:0000313" key="2">
    <source>
        <dbReference type="EMBL" id="KTD19597.1"/>
    </source>
</evidence>